<protein>
    <submittedName>
        <fullName evidence="6">Phage repressor protein C with HTH and peptisase S24 domain</fullName>
    </submittedName>
</protein>
<comment type="caution">
    <text evidence="6">The sequence shown here is derived from an EMBL/GenBank/DDBJ whole genome shotgun (WGS) entry which is preliminary data.</text>
</comment>
<evidence type="ECO:0000259" key="5">
    <source>
        <dbReference type="PROSITE" id="PS50943"/>
    </source>
</evidence>
<dbReference type="RefSeq" id="WP_354015427.1">
    <property type="nucleotide sequence ID" value="NZ_JBEPMU010000006.1"/>
</dbReference>
<dbReference type="InterPro" id="IPR001387">
    <property type="entry name" value="Cro/C1-type_HTH"/>
</dbReference>
<organism evidence="6 7">
    <name type="scientific">Dyella japonica</name>
    <dbReference type="NCBI Taxonomy" id="231455"/>
    <lineage>
        <taxon>Bacteria</taxon>
        <taxon>Pseudomonadati</taxon>
        <taxon>Pseudomonadota</taxon>
        <taxon>Gammaproteobacteria</taxon>
        <taxon>Lysobacterales</taxon>
        <taxon>Rhodanobacteraceae</taxon>
        <taxon>Dyella</taxon>
    </lineage>
</organism>
<dbReference type="CDD" id="cd06529">
    <property type="entry name" value="S24_LexA-like"/>
    <property type="match status" value="1"/>
</dbReference>
<keyword evidence="7" id="KW-1185">Reference proteome</keyword>
<keyword evidence="3" id="KW-0804">Transcription</keyword>
<feature type="region of interest" description="Disordered" evidence="4">
    <location>
        <begin position="111"/>
        <end position="135"/>
    </location>
</feature>
<dbReference type="Proteomes" id="UP001549184">
    <property type="component" value="Unassembled WGS sequence"/>
</dbReference>
<dbReference type="Gene3D" id="2.10.109.10">
    <property type="entry name" value="Umud Fragment, subunit A"/>
    <property type="match status" value="1"/>
</dbReference>
<dbReference type="SUPFAM" id="SSF51306">
    <property type="entry name" value="LexA/Signal peptidase"/>
    <property type="match status" value="1"/>
</dbReference>
<reference evidence="6 7" key="1">
    <citation type="submission" date="2024-06" db="EMBL/GenBank/DDBJ databases">
        <title>Sorghum-associated microbial communities from plants grown in Nebraska, USA.</title>
        <authorList>
            <person name="Schachtman D."/>
        </authorList>
    </citation>
    <scope>NUCLEOTIDE SEQUENCE [LARGE SCALE GENOMIC DNA]</scope>
    <source>
        <strain evidence="6 7">1073</strain>
    </source>
</reference>
<evidence type="ECO:0000313" key="6">
    <source>
        <dbReference type="EMBL" id="MET3654053.1"/>
    </source>
</evidence>
<name>A0ABV2K1W6_9GAMM</name>
<dbReference type="CDD" id="cd00093">
    <property type="entry name" value="HTH_XRE"/>
    <property type="match status" value="1"/>
</dbReference>
<dbReference type="SUPFAM" id="SSF47413">
    <property type="entry name" value="lambda repressor-like DNA-binding domains"/>
    <property type="match status" value="1"/>
</dbReference>
<dbReference type="InterPro" id="IPR039418">
    <property type="entry name" value="LexA-like"/>
</dbReference>
<feature type="domain" description="HTH cro/C1-type" evidence="5">
    <location>
        <begin position="27"/>
        <end position="71"/>
    </location>
</feature>
<evidence type="ECO:0000256" key="1">
    <source>
        <dbReference type="ARBA" id="ARBA00023015"/>
    </source>
</evidence>
<accession>A0ABV2K1W6</accession>
<dbReference type="Pfam" id="PF00717">
    <property type="entry name" value="Peptidase_S24"/>
    <property type="match status" value="1"/>
</dbReference>
<evidence type="ECO:0000256" key="2">
    <source>
        <dbReference type="ARBA" id="ARBA00023125"/>
    </source>
</evidence>
<keyword evidence="2" id="KW-0238">DNA-binding</keyword>
<sequence length="277" mass="31154">MSKKRPLNPQEIACSDFLKKAISETPLTQQQIADKVGVSQGQLWQWANRRLPVPARRAQALADALSFLDPVDPSSISAEFAERMSEIRTQLQKEDEEWALAELEHIRRNPPPYDALFDGPTPPTAQPDGGLSESETPEGYVRFPLLEGFAGMGRGDYVGDYPEIVDFVEVTREWASHRLRGVPLEVVRVITGRGDSMRGQYDDGDLVFVDSRTRQFEADAAYVYRWNGRVQIKRLQLVGKDLVRILSKNSEYPPIDVPLGDLEIGGRALAAWTLKEF</sequence>
<evidence type="ECO:0000313" key="7">
    <source>
        <dbReference type="Proteomes" id="UP001549184"/>
    </source>
</evidence>
<dbReference type="PANTHER" id="PTHR40661">
    <property type="match status" value="1"/>
</dbReference>
<dbReference type="InterPro" id="IPR015927">
    <property type="entry name" value="Peptidase_S24_S26A/B/C"/>
</dbReference>
<dbReference type="PROSITE" id="PS50943">
    <property type="entry name" value="HTH_CROC1"/>
    <property type="match status" value="1"/>
</dbReference>
<keyword evidence="1" id="KW-0805">Transcription regulation</keyword>
<dbReference type="PANTHER" id="PTHR40661:SF3">
    <property type="entry name" value="FELS-1 PROPHAGE TRANSCRIPTIONAL REGULATOR"/>
    <property type="match status" value="1"/>
</dbReference>
<dbReference type="EMBL" id="JBEPMU010000006">
    <property type="protein sequence ID" value="MET3654053.1"/>
    <property type="molecule type" value="Genomic_DNA"/>
</dbReference>
<dbReference type="Gene3D" id="1.10.260.40">
    <property type="entry name" value="lambda repressor-like DNA-binding domains"/>
    <property type="match status" value="1"/>
</dbReference>
<dbReference type="InterPro" id="IPR036286">
    <property type="entry name" value="LexA/Signal_pep-like_sf"/>
</dbReference>
<dbReference type="InterPro" id="IPR010982">
    <property type="entry name" value="Lambda_DNA-bd_dom_sf"/>
</dbReference>
<evidence type="ECO:0000256" key="4">
    <source>
        <dbReference type="SAM" id="MobiDB-lite"/>
    </source>
</evidence>
<gene>
    <name evidence="6" type="ORF">ABIC75_003791</name>
</gene>
<proteinExistence type="predicted"/>
<evidence type="ECO:0000256" key="3">
    <source>
        <dbReference type="ARBA" id="ARBA00023163"/>
    </source>
</evidence>